<name>A0ABX1IXQ5_9PSEU</name>
<feature type="domain" description="DUF4333" evidence="3">
    <location>
        <begin position="42"/>
        <end position="114"/>
    </location>
</feature>
<dbReference type="RefSeq" id="WP_168511915.1">
    <property type="nucleotide sequence ID" value="NZ_JAAXLS010000002.1"/>
</dbReference>
<feature type="region of interest" description="Disordered" evidence="1">
    <location>
        <begin position="27"/>
        <end position="46"/>
    </location>
</feature>
<dbReference type="InterPro" id="IPR025637">
    <property type="entry name" value="DUF4333"/>
</dbReference>
<accession>A0ABX1IXQ5</accession>
<feature type="signal peptide" evidence="2">
    <location>
        <begin position="1"/>
        <end position="20"/>
    </location>
</feature>
<evidence type="ECO:0000313" key="5">
    <source>
        <dbReference type="Proteomes" id="UP000715441"/>
    </source>
</evidence>
<dbReference type="Proteomes" id="UP000715441">
    <property type="component" value="Unassembled WGS sequence"/>
</dbReference>
<reference evidence="4 5" key="1">
    <citation type="submission" date="2020-04" db="EMBL/GenBank/DDBJ databases">
        <title>Novel species.</title>
        <authorList>
            <person name="Teo W.F.A."/>
            <person name="Lipun K."/>
            <person name="Srisuk N."/>
            <person name="Duangmal K."/>
        </authorList>
    </citation>
    <scope>NUCLEOTIDE SEQUENCE [LARGE SCALE GENOMIC DNA]</scope>
    <source>
        <strain evidence="4 5">K13G38</strain>
    </source>
</reference>
<evidence type="ECO:0000259" key="3">
    <source>
        <dbReference type="Pfam" id="PF14230"/>
    </source>
</evidence>
<organism evidence="4 5">
    <name type="scientific">Amycolatopsis acididurans</name>
    <dbReference type="NCBI Taxonomy" id="2724524"/>
    <lineage>
        <taxon>Bacteria</taxon>
        <taxon>Bacillati</taxon>
        <taxon>Actinomycetota</taxon>
        <taxon>Actinomycetes</taxon>
        <taxon>Pseudonocardiales</taxon>
        <taxon>Pseudonocardiaceae</taxon>
        <taxon>Amycolatopsis</taxon>
    </lineage>
</organism>
<dbReference type="PROSITE" id="PS51257">
    <property type="entry name" value="PROKAR_LIPOPROTEIN"/>
    <property type="match status" value="1"/>
</dbReference>
<feature type="chain" id="PRO_5045971632" evidence="2">
    <location>
        <begin position="21"/>
        <end position="122"/>
    </location>
</feature>
<sequence>MAWRSAAWAGAAGSALILLAGCAGGGDAPPPPSSGGVVSAGSTSSLSPAPRIFDEAALEDGVRRVLVASYQLTDVGAVRCPSGQAVQAGISFDCTVVLGGVTKSVTLTVRGVDGTYEVAQPR</sequence>
<gene>
    <name evidence="4" type="ORF">HFP15_05005</name>
</gene>
<evidence type="ECO:0000313" key="4">
    <source>
        <dbReference type="EMBL" id="NKQ52234.1"/>
    </source>
</evidence>
<dbReference type="Pfam" id="PF14230">
    <property type="entry name" value="DUF4333"/>
    <property type="match status" value="1"/>
</dbReference>
<keyword evidence="2" id="KW-0732">Signal</keyword>
<keyword evidence="5" id="KW-1185">Reference proteome</keyword>
<comment type="caution">
    <text evidence="4">The sequence shown here is derived from an EMBL/GenBank/DDBJ whole genome shotgun (WGS) entry which is preliminary data.</text>
</comment>
<evidence type="ECO:0000256" key="2">
    <source>
        <dbReference type="SAM" id="SignalP"/>
    </source>
</evidence>
<feature type="compositionally biased region" description="Low complexity" evidence="1">
    <location>
        <begin position="34"/>
        <end position="46"/>
    </location>
</feature>
<proteinExistence type="predicted"/>
<protein>
    <submittedName>
        <fullName evidence="4">DUF4333 domain-containing protein</fullName>
    </submittedName>
</protein>
<dbReference type="EMBL" id="JAAXLS010000002">
    <property type="protein sequence ID" value="NKQ52234.1"/>
    <property type="molecule type" value="Genomic_DNA"/>
</dbReference>
<evidence type="ECO:0000256" key="1">
    <source>
        <dbReference type="SAM" id="MobiDB-lite"/>
    </source>
</evidence>